<evidence type="ECO:0000313" key="3">
    <source>
        <dbReference type="Proteomes" id="UP000557717"/>
    </source>
</evidence>
<evidence type="ECO:0000256" key="1">
    <source>
        <dbReference type="SAM" id="SignalP"/>
    </source>
</evidence>
<dbReference type="AlphaFoldDB" id="A0A840VA88"/>
<dbReference type="EMBL" id="JACHFD010000004">
    <property type="protein sequence ID" value="MBB5350860.1"/>
    <property type="molecule type" value="Genomic_DNA"/>
</dbReference>
<proteinExistence type="predicted"/>
<keyword evidence="3" id="KW-1185">Reference proteome</keyword>
<comment type="caution">
    <text evidence="2">The sequence shown here is derived from an EMBL/GenBank/DDBJ whole genome shotgun (WGS) entry which is preliminary data.</text>
</comment>
<accession>A0A840VA88</accession>
<organism evidence="2 3">
    <name type="scientific">Haloferula luteola</name>
    <dbReference type="NCBI Taxonomy" id="595692"/>
    <lineage>
        <taxon>Bacteria</taxon>
        <taxon>Pseudomonadati</taxon>
        <taxon>Verrucomicrobiota</taxon>
        <taxon>Verrucomicrobiia</taxon>
        <taxon>Verrucomicrobiales</taxon>
        <taxon>Verrucomicrobiaceae</taxon>
        <taxon>Haloferula</taxon>
    </lineage>
</organism>
<dbReference type="RefSeq" id="WP_184016520.1">
    <property type="nucleotide sequence ID" value="NZ_JACHFD010000004.1"/>
</dbReference>
<gene>
    <name evidence="2" type="ORF">HNR46_001094</name>
</gene>
<dbReference type="Proteomes" id="UP000557717">
    <property type="component" value="Unassembled WGS sequence"/>
</dbReference>
<reference evidence="2 3" key="1">
    <citation type="submission" date="2020-08" db="EMBL/GenBank/DDBJ databases">
        <title>Genomic Encyclopedia of Type Strains, Phase IV (KMG-IV): sequencing the most valuable type-strain genomes for metagenomic binning, comparative biology and taxonomic classification.</title>
        <authorList>
            <person name="Goeker M."/>
        </authorList>
    </citation>
    <scope>NUCLEOTIDE SEQUENCE [LARGE SCALE GENOMIC DNA]</scope>
    <source>
        <strain evidence="2 3">YC6886</strain>
    </source>
</reference>
<feature type="chain" id="PRO_5032816479" evidence="1">
    <location>
        <begin position="20"/>
        <end position="151"/>
    </location>
</feature>
<protein>
    <submittedName>
        <fullName evidence="2">Uncharacterized protein</fullName>
    </submittedName>
</protein>
<feature type="signal peptide" evidence="1">
    <location>
        <begin position="1"/>
        <end position="19"/>
    </location>
</feature>
<name>A0A840VA88_9BACT</name>
<sequence length="151" mass="16368">MTSILAAMAAVALIPSSQAEEEHHHHEAKIAGPNGGRVITVVEPHVEFFRRDDGKVQITSVDDEGKAQAWGTQIISVTGGERAHPAKLTFTREGEVLVSDQAFPEGKSLPVVVSIQSAPDEKAVYERFKLNLANCPGCEHAEYACTCEHEH</sequence>
<keyword evidence="1" id="KW-0732">Signal</keyword>
<evidence type="ECO:0000313" key="2">
    <source>
        <dbReference type="EMBL" id="MBB5350860.1"/>
    </source>
</evidence>